<keyword evidence="1" id="KW-1133">Transmembrane helix</keyword>
<name>A0AAJ6B4H8_9MICO</name>
<sequence length="58" mass="5966">MNENSISTQVLLCVIGVGFVVAGVTSIDTDAFLGWVGAIGGALMISGGVWTIAQRRRG</sequence>
<keyword evidence="1" id="KW-0812">Transmembrane</keyword>
<organism evidence="2 3">
    <name type="scientific">Candidatus Microbacterium phytovorans</name>
    <dbReference type="NCBI Taxonomy" id="3121374"/>
    <lineage>
        <taxon>Bacteria</taxon>
        <taxon>Bacillati</taxon>
        <taxon>Actinomycetota</taxon>
        <taxon>Actinomycetes</taxon>
        <taxon>Micrococcales</taxon>
        <taxon>Microbacteriaceae</taxon>
        <taxon>Microbacterium</taxon>
    </lineage>
</organism>
<proteinExistence type="predicted"/>
<evidence type="ECO:0000256" key="1">
    <source>
        <dbReference type="SAM" id="Phobius"/>
    </source>
</evidence>
<keyword evidence="1" id="KW-0472">Membrane</keyword>
<dbReference type="Proteomes" id="UP001213972">
    <property type="component" value="Chromosome"/>
</dbReference>
<protein>
    <submittedName>
        <fullName evidence="2">Uncharacterized protein</fullName>
    </submittedName>
</protein>
<evidence type="ECO:0000313" key="2">
    <source>
        <dbReference type="EMBL" id="WEK14898.1"/>
    </source>
</evidence>
<accession>A0AAJ6B4H8</accession>
<dbReference type="AlphaFoldDB" id="A0AAJ6B4H8"/>
<gene>
    <name evidence="2" type="ORF">P0Y48_06830</name>
</gene>
<feature type="transmembrane region" description="Helical" evidence="1">
    <location>
        <begin position="32"/>
        <end position="53"/>
    </location>
</feature>
<dbReference type="EMBL" id="CP119321">
    <property type="protein sequence ID" value="WEK14898.1"/>
    <property type="molecule type" value="Genomic_DNA"/>
</dbReference>
<evidence type="ECO:0000313" key="3">
    <source>
        <dbReference type="Proteomes" id="UP001213972"/>
    </source>
</evidence>
<reference evidence="2" key="1">
    <citation type="submission" date="2023-03" db="EMBL/GenBank/DDBJ databases">
        <title>Andean soil-derived lignocellulolytic bacterial consortium as a source of novel taxa and putative plastic-active enzymes.</title>
        <authorList>
            <person name="Diaz-Garcia L."/>
            <person name="Chuvochina M."/>
            <person name="Feuerriegel G."/>
            <person name="Bunk B."/>
            <person name="Sproer C."/>
            <person name="Streit W.R."/>
            <person name="Rodriguez L.M."/>
            <person name="Overmann J."/>
            <person name="Jimenez D.J."/>
        </authorList>
    </citation>
    <scope>NUCLEOTIDE SEQUENCE</scope>
    <source>
        <strain evidence="2">MAG 4610</strain>
    </source>
</reference>